<accession>A0A8J3YP75</accession>
<dbReference type="Proteomes" id="UP000619260">
    <property type="component" value="Unassembled WGS sequence"/>
</dbReference>
<gene>
    <name evidence="1" type="ORF">Val02_60550</name>
</gene>
<name>A0A8J3YP75_9ACTN</name>
<sequence length="157" mass="16092">MAATTLDSVRPFPEASTILADLGDTLSAAAGGGPFALARAVRGVSAERLRAVPAAGLWDAARLFALLDGVHARGLSCLPLLDAGGAFIPLYGLLADPAGALVVEGERRRPVAEVAAELDGGRPGTGGVLLVVPAPVQQTARALVHAADLRMQWWSRP</sequence>
<proteinExistence type="predicted"/>
<evidence type="ECO:0000313" key="2">
    <source>
        <dbReference type="Proteomes" id="UP000619260"/>
    </source>
</evidence>
<organism evidence="1 2">
    <name type="scientific">Virgisporangium aliadipatigenens</name>
    <dbReference type="NCBI Taxonomy" id="741659"/>
    <lineage>
        <taxon>Bacteria</taxon>
        <taxon>Bacillati</taxon>
        <taxon>Actinomycetota</taxon>
        <taxon>Actinomycetes</taxon>
        <taxon>Micromonosporales</taxon>
        <taxon>Micromonosporaceae</taxon>
        <taxon>Virgisporangium</taxon>
    </lineage>
</organism>
<reference evidence="1" key="1">
    <citation type="submission" date="2021-01" db="EMBL/GenBank/DDBJ databases">
        <title>Whole genome shotgun sequence of Virgisporangium aliadipatigenens NBRC 105644.</title>
        <authorList>
            <person name="Komaki H."/>
            <person name="Tamura T."/>
        </authorList>
    </citation>
    <scope>NUCLEOTIDE SEQUENCE</scope>
    <source>
        <strain evidence="1">NBRC 105644</strain>
    </source>
</reference>
<evidence type="ECO:0000313" key="1">
    <source>
        <dbReference type="EMBL" id="GIJ49169.1"/>
    </source>
</evidence>
<comment type="caution">
    <text evidence="1">The sequence shown here is derived from an EMBL/GenBank/DDBJ whole genome shotgun (WGS) entry which is preliminary data.</text>
</comment>
<keyword evidence="2" id="KW-1185">Reference proteome</keyword>
<dbReference type="EMBL" id="BOPF01000025">
    <property type="protein sequence ID" value="GIJ49169.1"/>
    <property type="molecule type" value="Genomic_DNA"/>
</dbReference>
<dbReference type="AlphaFoldDB" id="A0A8J3YP75"/>
<protein>
    <submittedName>
        <fullName evidence="1">Uncharacterized protein</fullName>
    </submittedName>
</protein>
<dbReference type="RefSeq" id="WP_203902644.1">
    <property type="nucleotide sequence ID" value="NZ_BOPF01000025.1"/>
</dbReference>